<dbReference type="AlphaFoldDB" id="A0A847S231"/>
<proteinExistence type="predicted"/>
<accession>A0A847S231</accession>
<evidence type="ECO:0008006" key="3">
    <source>
        <dbReference type="Google" id="ProtNLM"/>
    </source>
</evidence>
<dbReference type="EMBL" id="JABAIM010000001">
    <property type="protein sequence ID" value="NLR73784.1"/>
    <property type="molecule type" value="Genomic_DNA"/>
</dbReference>
<organism evidence="1 2">
    <name type="scientific">Leeia aquatica</name>
    <dbReference type="NCBI Taxonomy" id="2725557"/>
    <lineage>
        <taxon>Bacteria</taxon>
        <taxon>Pseudomonadati</taxon>
        <taxon>Pseudomonadota</taxon>
        <taxon>Betaproteobacteria</taxon>
        <taxon>Neisseriales</taxon>
        <taxon>Leeiaceae</taxon>
        <taxon>Leeia</taxon>
    </lineage>
</organism>
<name>A0A847S231_9NEIS</name>
<dbReference type="RefSeq" id="WP_168875441.1">
    <property type="nucleotide sequence ID" value="NZ_JABAIM010000001.1"/>
</dbReference>
<comment type="caution">
    <text evidence="1">The sequence shown here is derived from an EMBL/GenBank/DDBJ whole genome shotgun (WGS) entry which is preliminary data.</text>
</comment>
<gene>
    <name evidence="1" type="ORF">HF682_01235</name>
</gene>
<dbReference type="Proteomes" id="UP000587991">
    <property type="component" value="Unassembled WGS sequence"/>
</dbReference>
<evidence type="ECO:0000313" key="2">
    <source>
        <dbReference type="Proteomes" id="UP000587991"/>
    </source>
</evidence>
<protein>
    <recommendedName>
        <fullName evidence="3">Zinc ribbon domain-containing protein</fullName>
    </recommendedName>
</protein>
<sequence length="75" mass="8901">MSECQSCGMRIETGVFCTYCTDEHGKLQPFAERFERMVQWALQHDPLLDRQSAEAQTRQYMRGMPAWRDHPELKH</sequence>
<evidence type="ECO:0000313" key="1">
    <source>
        <dbReference type="EMBL" id="NLR73784.1"/>
    </source>
</evidence>
<reference evidence="1 2" key="1">
    <citation type="submission" date="2020-04" db="EMBL/GenBank/DDBJ databases">
        <title>Draft genome of Leeia sp. IMCC25680.</title>
        <authorList>
            <person name="Song J."/>
            <person name="Cho J.-C."/>
        </authorList>
    </citation>
    <scope>NUCLEOTIDE SEQUENCE [LARGE SCALE GENOMIC DNA]</scope>
    <source>
        <strain evidence="1 2">IMCC25680</strain>
    </source>
</reference>
<keyword evidence="2" id="KW-1185">Reference proteome</keyword>